<gene>
    <name evidence="3" type="ORF">KZJ38_26350</name>
</gene>
<proteinExistence type="predicted"/>
<sequence>MTRSLLIPIVRTLASISAVCALASPAFASGYGPSPYYEPGVGAPVSQRGISAQTLAAEQKSGYSMNETDTADAAQRDAADPMLTAGDKH</sequence>
<feature type="signal peptide" evidence="2">
    <location>
        <begin position="1"/>
        <end position="28"/>
    </location>
</feature>
<keyword evidence="4" id="KW-1185">Reference proteome</keyword>
<keyword evidence="2" id="KW-0732">Signal</keyword>
<protein>
    <recommendedName>
        <fullName evidence="5">DUF4148 domain-containing protein</fullName>
    </recommendedName>
</protein>
<evidence type="ECO:0000256" key="2">
    <source>
        <dbReference type="SAM" id="SignalP"/>
    </source>
</evidence>
<evidence type="ECO:0008006" key="5">
    <source>
        <dbReference type="Google" id="ProtNLM"/>
    </source>
</evidence>
<evidence type="ECO:0000256" key="1">
    <source>
        <dbReference type="SAM" id="MobiDB-lite"/>
    </source>
</evidence>
<organism evidence="3 4">
    <name type="scientific">Paraburkholderia edwinii</name>
    <dbReference type="NCBI Taxonomy" id="2861782"/>
    <lineage>
        <taxon>Bacteria</taxon>
        <taxon>Pseudomonadati</taxon>
        <taxon>Pseudomonadota</taxon>
        <taxon>Betaproteobacteria</taxon>
        <taxon>Burkholderiales</taxon>
        <taxon>Burkholderiaceae</taxon>
        <taxon>Paraburkholderia</taxon>
    </lineage>
</organism>
<feature type="compositionally biased region" description="Polar residues" evidence="1">
    <location>
        <begin position="56"/>
        <end position="67"/>
    </location>
</feature>
<feature type="region of interest" description="Disordered" evidence="1">
    <location>
        <begin position="56"/>
        <end position="89"/>
    </location>
</feature>
<reference evidence="3 4" key="1">
    <citation type="submission" date="2021-07" db="EMBL/GenBank/DDBJ databases">
        <title>Paraburkholderia edwinii protects Aspergillus sp. from phenazines by acting as a toxin sponge.</title>
        <authorList>
            <person name="Dahlstrom K.M."/>
            <person name="Newman D.K."/>
        </authorList>
    </citation>
    <scope>NUCLEOTIDE SEQUENCE [LARGE SCALE GENOMIC DNA]</scope>
    <source>
        <strain evidence="3 4">Pe01</strain>
    </source>
</reference>
<dbReference type="Proteomes" id="UP000826462">
    <property type="component" value="Chromosome 2"/>
</dbReference>
<feature type="chain" id="PRO_5046091789" description="DUF4148 domain-containing protein" evidence="2">
    <location>
        <begin position="29"/>
        <end position="89"/>
    </location>
</feature>
<accession>A0ABX8V4H1</accession>
<evidence type="ECO:0000313" key="4">
    <source>
        <dbReference type="Proteomes" id="UP000826462"/>
    </source>
</evidence>
<dbReference type="RefSeq" id="WP_219803827.1">
    <property type="nucleotide sequence ID" value="NZ_CP080096.1"/>
</dbReference>
<dbReference type="EMBL" id="CP080096">
    <property type="protein sequence ID" value="QYD73973.1"/>
    <property type="molecule type" value="Genomic_DNA"/>
</dbReference>
<evidence type="ECO:0000313" key="3">
    <source>
        <dbReference type="EMBL" id="QYD73973.1"/>
    </source>
</evidence>
<name>A0ABX8V4H1_9BURK</name>